<dbReference type="GO" id="GO:0000160">
    <property type="term" value="P:phosphorelay signal transduction system"/>
    <property type="evidence" value="ECO:0007669"/>
    <property type="project" value="InterPro"/>
</dbReference>
<dbReference type="InterPro" id="IPR001789">
    <property type="entry name" value="Sig_transdc_resp-reg_receiver"/>
</dbReference>
<dbReference type="InterPro" id="IPR000160">
    <property type="entry name" value="GGDEF_dom"/>
</dbReference>
<name>A0A1W1XQM3_9NEIS</name>
<dbReference type="InterPro" id="IPR050469">
    <property type="entry name" value="Diguanylate_Cyclase"/>
</dbReference>
<dbReference type="STRING" id="1121001.SAMN02745857_02292"/>
<accession>A0A1W1XQM3</accession>
<keyword evidence="7" id="KW-1185">Reference proteome</keyword>
<sequence length="404" mass="45023">MLADGLVSFGFDCRVFQRPAALLVALAESQPLAVLLDDAGLESGLAMQELVQRLSRIGNWPMVLLSGSQTIVSQIQLLRAGVSDFIAKPCDASKLADRLDALLENNEPVPYRVLVVDDSVASGHWAQKMLEQSGMQAKHIQDPLEIFLWLQRYKPDLVLMDIYMPSYTGDEIARIVRQHPQYDGLPIVFLSTETRLGHQLSARRMGGEDFLVKNNDVEHLISTVTIVADRYRRLRRALTRDSLTGLLSHTHFTNRLQSELFLATQSNRPLALAMIDIDHFKHVNDNHGHLTGDAVIKSLARLLRHAAAEPDLVGRYGGEEFCVILPDTSLIRAAQKVDEWRERFTAISHIAPDARFTSSFSAGVAVFEPGMTVRDLIEQADQGLYRAKEAGRNQVGLAKMPGQR</sequence>
<dbReference type="AlphaFoldDB" id="A0A1W1XQM3"/>
<feature type="modified residue" description="4-aspartylphosphate" evidence="3">
    <location>
        <position position="161"/>
    </location>
</feature>
<dbReference type="PANTHER" id="PTHR45138:SF9">
    <property type="entry name" value="DIGUANYLATE CYCLASE DGCM-RELATED"/>
    <property type="match status" value="1"/>
</dbReference>
<feature type="modified residue" description="4-aspartylphosphate" evidence="3">
    <location>
        <position position="37"/>
    </location>
</feature>
<dbReference type="Gene3D" id="3.40.50.2300">
    <property type="match status" value="2"/>
</dbReference>
<dbReference type="PROSITE" id="PS50110">
    <property type="entry name" value="RESPONSE_REGULATORY"/>
    <property type="match status" value="2"/>
</dbReference>
<dbReference type="SMART" id="SM00267">
    <property type="entry name" value="GGDEF"/>
    <property type="match status" value="1"/>
</dbReference>
<feature type="domain" description="Response regulatory" evidence="4">
    <location>
        <begin position="112"/>
        <end position="228"/>
    </location>
</feature>
<dbReference type="GO" id="GO:1902201">
    <property type="term" value="P:negative regulation of bacterial-type flagellum-dependent cell motility"/>
    <property type="evidence" value="ECO:0007669"/>
    <property type="project" value="TreeGrafter"/>
</dbReference>
<protein>
    <recommendedName>
        <fullName evidence="1">diguanylate cyclase</fullName>
        <ecNumber evidence="1">2.7.7.65</ecNumber>
    </recommendedName>
</protein>
<keyword evidence="3" id="KW-0597">Phosphoprotein</keyword>
<dbReference type="InterPro" id="IPR011006">
    <property type="entry name" value="CheY-like_superfamily"/>
</dbReference>
<dbReference type="SMART" id="SM00448">
    <property type="entry name" value="REC"/>
    <property type="match status" value="2"/>
</dbReference>
<dbReference type="GO" id="GO:0043709">
    <property type="term" value="P:cell adhesion involved in single-species biofilm formation"/>
    <property type="evidence" value="ECO:0007669"/>
    <property type="project" value="TreeGrafter"/>
</dbReference>
<dbReference type="Gene3D" id="3.30.70.270">
    <property type="match status" value="1"/>
</dbReference>
<dbReference type="CDD" id="cd01949">
    <property type="entry name" value="GGDEF"/>
    <property type="match status" value="1"/>
</dbReference>
<gene>
    <name evidence="6" type="ORF">SAMN02745857_02292</name>
</gene>
<evidence type="ECO:0000256" key="2">
    <source>
        <dbReference type="ARBA" id="ARBA00034247"/>
    </source>
</evidence>
<dbReference type="FunFam" id="3.30.70.270:FF:000001">
    <property type="entry name" value="Diguanylate cyclase domain protein"/>
    <property type="match status" value="1"/>
</dbReference>
<dbReference type="PANTHER" id="PTHR45138">
    <property type="entry name" value="REGULATORY COMPONENTS OF SENSORY TRANSDUCTION SYSTEM"/>
    <property type="match status" value="1"/>
</dbReference>
<reference evidence="6 7" key="1">
    <citation type="submission" date="2017-04" db="EMBL/GenBank/DDBJ databases">
        <authorList>
            <person name="Afonso C.L."/>
            <person name="Miller P.J."/>
            <person name="Scott M.A."/>
            <person name="Spackman E."/>
            <person name="Goraichik I."/>
            <person name="Dimitrov K.M."/>
            <person name="Suarez D.L."/>
            <person name="Swayne D.E."/>
        </authorList>
    </citation>
    <scope>NUCLEOTIDE SEQUENCE [LARGE SCALE GENOMIC DNA]</scope>
    <source>
        <strain evidence="6 7">DSM 23236</strain>
    </source>
</reference>
<evidence type="ECO:0000256" key="1">
    <source>
        <dbReference type="ARBA" id="ARBA00012528"/>
    </source>
</evidence>
<feature type="domain" description="Response regulatory" evidence="4">
    <location>
        <begin position="1"/>
        <end position="103"/>
    </location>
</feature>
<dbReference type="EMBL" id="FWXD01000012">
    <property type="protein sequence ID" value="SMC25811.1"/>
    <property type="molecule type" value="Genomic_DNA"/>
</dbReference>
<dbReference type="InterPro" id="IPR043128">
    <property type="entry name" value="Rev_trsase/Diguanyl_cyclase"/>
</dbReference>
<evidence type="ECO:0000256" key="3">
    <source>
        <dbReference type="PROSITE-ProRule" id="PRU00169"/>
    </source>
</evidence>
<dbReference type="SUPFAM" id="SSF55073">
    <property type="entry name" value="Nucleotide cyclase"/>
    <property type="match status" value="1"/>
</dbReference>
<dbReference type="Pfam" id="PF00072">
    <property type="entry name" value="Response_reg"/>
    <property type="match status" value="1"/>
</dbReference>
<dbReference type="NCBIfam" id="TIGR00254">
    <property type="entry name" value="GGDEF"/>
    <property type="match status" value="1"/>
</dbReference>
<dbReference type="EC" id="2.7.7.65" evidence="1"/>
<dbReference type="InterPro" id="IPR029787">
    <property type="entry name" value="Nucleotide_cyclase"/>
</dbReference>
<evidence type="ECO:0000259" key="5">
    <source>
        <dbReference type="PROSITE" id="PS50887"/>
    </source>
</evidence>
<dbReference type="Proteomes" id="UP000192761">
    <property type="component" value="Unassembled WGS sequence"/>
</dbReference>
<dbReference type="GO" id="GO:0005886">
    <property type="term" value="C:plasma membrane"/>
    <property type="evidence" value="ECO:0007669"/>
    <property type="project" value="TreeGrafter"/>
</dbReference>
<evidence type="ECO:0000259" key="4">
    <source>
        <dbReference type="PROSITE" id="PS50110"/>
    </source>
</evidence>
<feature type="domain" description="GGDEF" evidence="5">
    <location>
        <begin position="268"/>
        <end position="400"/>
    </location>
</feature>
<proteinExistence type="predicted"/>
<dbReference type="GO" id="GO:0052621">
    <property type="term" value="F:diguanylate cyclase activity"/>
    <property type="evidence" value="ECO:0007669"/>
    <property type="project" value="UniProtKB-EC"/>
</dbReference>
<dbReference type="Pfam" id="PF00990">
    <property type="entry name" value="GGDEF"/>
    <property type="match status" value="1"/>
</dbReference>
<evidence type="ECO:0000313" key="7">
    <source>
        <dbReference type="Proteomes" id="UP000192761"/>
    </source>
</evidence>
<comment type="catalytic activity">
    <reaction evidence="2">
        <text>2 GTP = 3',3'-c-di-GMP + 2 diphosphate</text>
        <dbReference type="Rhea" id="RHEA:24898"/>
        <dbReference type="ChEBI" id="CHEBI:33019"/>
        <dbReference type="ChEBI" id="CHEBI:37565"/>
        <dbReference type="ChEBI" id="CHEBI:58805"/>
        <dbReference type="EC" id="2.7.7.65"/>
    </reaction>
</comment>
<dbReference type="SUPFAM" id="SSF52172">
    <property type="entry name" value="CheY-like"/>
    <property type="match status" value="2"/>
</dbReference>
<dbReference type="PROSITE" id="PS50887">
    <property type="entry name" value="GGDEF"/>
    <property type="match status" value="1"/>
</dbReference>
<dbReference type="CDD" id="cd00156">
    <property type="entry name" value="REC"/>
    <property type="match status" value="1"/>
</dbReference>
<organism evidence="6 7">
    <name type="scientific">Andreprevotia lacus DSM 23236</name>
    <dbReference type="NCBI Taxonomy" id="1121001"/>
    <lineage>
        <taxon>Bacteria</taxon>
        <taxon>Pseudomonadati</taxon>
        <taxon>Pseudomonadota</taxon>
        <taxon>Betaproteobacteria</taxon>
        <taxon>Neisseriales</taxon>
        <taxon>Chitinibacteraceae</taxon>
        <taxon>Andreprevotia</taxon>
    </lineage>
</organism>
<evidence type="ECO:0000313" key="6">
    <source>
        <dbReference type="EMBL" id="SMC25811.1"/>
    </source>
</evidence>